<dbReference type="EMBL" id="CP070499">
    <property type="protein sequence ID" value="QSB15160.1"/>
    <property type="molecule type" value="Genomic_DNA"/>
</dbReference>
<gene>
    <name evidence="3" type="ORF">JQS43_01940</name>
</gene>
<keyword evidence="4" id="KW-1185">Reference proteome</keyword>
<dbReference type="PANTHER" id="PTHR30290:SF65">
    <property type="entry name" value="MONOACYL PHOSPHATIDYLINOSITOL TETRAMANNOSIDE-BINDING PROTEIN LPQW-RELATED"/>
    <property type="match status" value="1"/>
</dbReference>
<proteinExistence type="predicted"/>
<evidence type="ECO:0000259" key="2">
    <source>
        <dbReference type="Pfam" id="PF00496"/>
    </source>
</evidence>
<feature type="signal peptide" evidence="1">
    <location>
        <begin position="1"/>
        <end position="31"/>
    </location>
</feature>
<dbReference type="GO" id="GO:0042597">
    <property type="term" value="C:periplasmic space"/>
    <property type="evidence" value="ECO:0007669"/>
    <property type="project" value="UniProtKB-ARBA"/>
</dbReference>
<dbReference type="InterPro" id="IPR030678">
    <property type="entry name" value="Peptide/Ni-bd"/>
</dbReference>
<dbReference type="RefSeq" id="WP_239677334.1">
    <property type="nucleotide sequence ID" value="NZ_CP070499.1"/>
</dbReference>
<feature type="domain" description="Solute-binding protein family 5" evidence="2">
    <location>
        <begin position="118"/>
        <end position="502"/>
    </location>
</feature>
<feature type="chain" id="PRO_5038579044" evidence="1">
    <location>
        <begin position="32"/>
        <end position="599"/>
    </location>
</feature>
<organism evidence="3 4">
    <name type="scientific">Natronosporangium hydrolyticum</name>
    <dbReference type="NCBI Taxonomy" id="2811111"/>
    <lineage>
        <taxon>Bacteria</taxon>
        <taxon>Bacillati</taxon>
        <taxon>Actinomycetota</taxon>
        <taxon>Actinomycetes</taxon>
        <taxon>Micromonosporales</taxon>
        <taxon>Micromonosporaceae</taxon>
        <taxon>Natronosporangium</taxon>
    </lineage>
</organism>
<dbReference type="GO" id="GO:0015833">
    <property type="term" value="P:peptide transport"/>
    <property type="evidence" value="ECO:0007669"/>
    <property type="project" value="TreeGrafter"/>
</dbReference>
<reference evidence="3" key="1">
    <citation type="submission" date="2021-02" db="EMBL/GenBank/DDBJ databases">
        <title>Natrosporangium hydrolyticum gen. nov., sp. nov, a haloalkaliphilic actinobacterium from a soda solonchak soil.</title>
        <authorList>
            <person name="Sorokin D.Y."/>
            <person name="Khijniak T.V."/>
            <person name="Zakharycheva A.P."/>
            <person name="Boueva O.V."/>
            <person name="Ariskina E.V."/>
            <person name="Hahnke R.L."/>
            <person name="Bunk B."/>
            <person name="Sproer C."/>
            <person name="Schumann P."/>
            <person name="Evtushenko L.I."/>
            <person name="Kublanov I.V."/>
        </authorList>
    </citation>
    <scope>NUCLEOTIDE SEQUENCE</scope>
    <source>
        <strain evidence="3">DSM 106523</strain>
    </source>
</reference>
<evidence type="ECO:0000313" key="3">
    <source>
        <dbReference type="EMBL" id="QSB15160.1"/>
    </source>
</evidence>
<dbReference type="Pfam" id="PF00496">
    <property type="entry name" value="SBP_bac_5"/>
    <property type="match status" value="1"/>
</dbReference>
<dbReference type="SUPFAM" id="SSF53850">
    <property type="entry name" value="Periplasmic binding protein-like II"/>
    <property type="match status" value="1"/>
</dbReference>
<dbReference type="KEGG" id="nhy:JQS43_01940"/>
<dbReference type="PROSITE" id="PS51257">
    <property type="entry name" value="PROKAR_LIPOPROTEIN"/>
    <property type="match status" value="1"/>
</dbReference>
<protein>
    <submittedName>
        <fullName evidence="3">ABC transporter family substrate-binding protein</fullName>
    </submittedName>
</protein>
<dbReference type="Gene3D" id="3.10.105.10">
    <property type="entry name" value="Dipeptide-binding Protein, Domain 3"/>
    <property type="match status" value="1"/>
</dbReference>
<evidence type="ECO:0000256" key="1">
    <source>
        <dbReference type="SAM" id="SignalP"/>
    </source>
</evidence>
<evidence type="ECO:0000313" key="4">
    <source>
        <dbReference type="Proteomes" id="UP000662857"/>
    </source>
</evidence>
<dbReference type="Gene3D" id="3.40.190.10">
    <property type="entry name" value="Periplasmic binding protein-like II"/>
    <property type="match status" value="1"/>
</dbReference>
<dbReference type="PANTHER" id="PTHR30290">
    <property type="entry name" value="PERIPLASMIC BINDING COMPONENT OF ABC TRANSPORTER"/>
    <property type="match status" value="1"/>
</dbReference>
<dbReference type="PIRSF" id="PIRSF002741">
    <property type="entry name" value="MppA"/>
    <property type="match status" value="1"/>
</dbReference>
<sequence>MALREMRETTMRRRWFSLAVAAGAGTALVLAGCAAESSDTDAAPGFEDCVENPNECNTADRADGGTMVWALDQAPDGYFPWSSEGGSVYTLQAIHGILPYFGQFMPDGEYDYNMDVLAAEPELLSEDPFVVEFQLDEAAEWNDGTPISADDVRITWMMSTSEGEGHCEGCRPRATGNFDVIEDVSGSEDGKTVTITYKDGIAVPEWFSFGSAHNIIGGIAPAHVAEQQGWDIDTPSDLGEYFEYLNDNPAEFSGGPYLLESFDIDTQVVKVPNPNWYGEVQPTLDRLVMRFLTDEDTWLPALQNDELHGGSPAGFAEDVVRQVRDMEGVRVHIQPGPSWEHLDLNLDNQWLGEHQELREAIFVAVDAEDIADRNFAAIFPDYQLRTNHVHSEDSEFHVDHLEGTGQGTGDVEMAREILEAAGFEGMDEGPGGLTYDGETVGPFRLRSTSAPARATAQQLIQGYLAEIGIEANIEPTDDLGGTLVAQDYDLMQYGWSGSPLFTGIGSQYWETGSSSNYGNYSNDEVDALIEQEQQAPTLEESAALHDQMMELVVDDAYVLPLYDSPVYVFVSEDYANVRDNTNTSLRAMYEHHYWGEAAQ</sequence>
<name>A0A895YM35_9ACTN</name>
<dbReference type="Proteomes" id="UP000662857">
    <property type="component" value="Chromosome"/>
</dbReference>
<keyword evidence="1" id="KW-0732">Signal</keyword>
<dbReference type="InterPro" id="IPR000914">
    <property type="entry name" value="SBP_5_dom"/>
</dbReference>
<dbReference type="InterPro" id="IPR039424">
    <property type="entry name" value="SBP_5"/>
</dbReference>
<dbReference type="GO" id="GO:1904680">
    <property type="term" value="F:peptide transmembrane transporter activity"/>
    <property type="evidence" value="ECO:0007669"/>
    <property type="project" value="TreeGrafter"/>
</dbReference>
<accession>A0A895YM35</accession>
<dbReference type="CDD" id="cd08501">
    <property type="entry name" value="PBP2_Lpqw"/>
    <property type="match status" value="1"/>
</dbReference>
<dbReference type="AlphaFoldDB" id="A0A895YM35"/>
<dbReference type="GO" id="GO:0043190">
    <property type="term" value="C:ATP-binding cassette (ABC) transporter complex"/>
    <property type="evidence" value="ECO:0007669"/>
    <property type="project" value="InterPro"/>
</dbReference>